<evidence type="ECO:0000313" key="2">
    <source>
        <dbReference type="Proteomes" id="UP000663889"/>
    </source>
</evidence>
<sequence>MCYPLALAIPQVCPPLNSSASILSASTTTIRATTTTPAATTRPSTAMANTTTNATKATATTTTPIPPCTPTNYSLTTSADVAQLVHFLSTEMFGTSRVLFVETIGLIVCHLSFGREESLVANRILEEMSSPVLLTMLECQLVVLEH</sequence>
<comment type="caution">
    <text evidence="1">The sequence shown here is derived from an EMBL/GenBank/DDBJ whole genome shotgun (WGS) entry which is preliminary data.</text>
</comment>
<evidence type="ECO:0000313" key="1">
    <source>
        <dbReference type="EMBL" id="CAF1205287.1"/>
    </source>
</evidence>
<gene>
    <name evidence="1" type="ORF">SEV965_LOCUS21372</name>
</gene>
<dbReference type="EMBL" id="CAJNOU010001443">
    <property type="protein sequence ID" value="CAF1205287.1"/>
    <property type="molecule type" value="Genomic_DNA"/>
</dbReference>
<protein>
    <submittedName>
        <fullName evidence="1">Uncharacterized protein</fullName>
    </submittedName>
</protein>
<proteinExistence type="predicted"/>
<dbReference type="AlphaFoldDB" id="A0A814WPV0"/>
<name>A0A814WPV0_9BILA</name>
<reference evidence="1" key="1">
    <citation type="submission" date="2021-02" db="EMBL/GenBank/DDBJ databases">
        <authorList>
            <person name="Nowell W R."/>
        </authorList>
    </citation>
    <scope>NUCLEOTIDE SEQUENCE</scope>
</reference>
<accession>A0A814WPV0</accession>
<organism evidence="1 2">
    <name type="scientific">Rotaria sordida</name>
    <dbReference type="NCBI Taxonomy" id="392033"/>
    <lineage>
        <taxon>Eukaryota</taxon>
        <taxon>Metazoa</taxon>
        <taxon>Spiralia</taxon>
        <taxon>Gnathifera</taxon>
        <taxon>Rotifera</taxon>
        <taxon>Eurotatoria</taxon>
        <taxon>Bdelloidea</taxon>
        <taxon>Philodinida</taxon>
        <taxon>Philodinidae</taxon>
        <taxon>Rotaria</taxon>
    </lineage>
</organism>
<dbReference type="Proteomes" id="UP000663889">
    <property type="component" value="Unassembled WGS sequence"/>
</dbReference>